<dbReference type="GO" id="GO:0016020">
    <property type="term" value="C:membrane"/>
    <property type="evidence" value="ECO:0007669"/>
    <property type="project" value="UniProtKB-SubCell"/>
</dbReference>
<name>A0A6G1K7N5_9PLEO</name>
<dbReference type="InterPro" id="IPR049326">
    <property type="entry name" value="Rhodopsin_dom_fungi"/>
</dbReference>
<evidence type="ECO:0000256" key="1">
    <source>
        <dbReference type="ARBA" id="ARBA00004141"/>
    </source>
</evidence>
<gene>
    <name evidence="7" type="ORF">K504DRAFT_502839</name>
</gene>
<dbReference type="Proteomes" id="UP000799428">
    <property type="component" value="Unassembled WGS sequence"/>
</dbReference>
<dbReference type="OrthoDB" id="3923077at2759"/>
<keyword evidence="2" id="KW-0812">Transmembrane</keyword>
<protein>
    <recommendedName>
        <fullName evidence="6">Rhodopsin domain-containing protein</fullName>
    </recommendedName>
</protein>
<evidence type="ECO:0000256" key="5">
    <source>
        <dbReference type="ARBA" id="ARBA00038359"/>
    </source>
</evidence>
<keyword evidence="8" id="KW-1185">Reference proteome</keyword>
<dbReference type="EMBL" id="MU005771">
    <property type="protein sequence ID" value="KAF2708824.1"/>
    <property type="molecule type" value="Genomic_DNA"/>
</dbReference>
<comment type="subcellular location">
    <subcellularLocation>
        <location evidence="1">Membrane</location>
        <topology evidence="1">Multi-pass membrane protein</topology>
    </subcellularLocation>
</comment>
<dbReference type="AlphaFoldDB" id="A0A6G1K7N5"/>
<keyword evidence="4" id="KW-0472">Membrane</keyword>
<dbReference type="PANTHER" id="PTHR33048:SF155">
    <property type="entry name" value="INTEGRAL MEMBRANE PROTEIN"/>
    <property type="match status" value="1"/>
</dbReference>
<evidence type="ECO:0000259" key="6">
    <source>
        <dbReference type="Pfam" id="PF20684"/>
    </source>
</evidence>
<organism evidence="7 8">
    <name type="scientific">Pleomassaria siparia CBS 279.74</name>
    <dbReference type="NCBI Taxonomy" id="1314801"/>
    <lineage>
        <taxon>Eukaryota</taxon>
        <taxon>Fungi</taxon>
        <taxon>Dikarya</taxon>
        <taxon>Ascomycota</taxon>
        <taxon>Pezizomycotina</taxon>
        <taxon>Dothideomycetes</taxon>
        <taxon>Pleosporomycetidae</taxon>
        <taxon>Pleosporales</taxon>
        <taxon>Pleomassariaceae</taxon>
        <taxon>Pleomassaria</taxon>
    </lineage>
</organism>
<evidence type="ECO:0000256" key="2">
    <source>
        <dbReference type="ARBA" id="ARBA00022692"/>
    </source>
</evidence>
<reference evidence="7" key="1">
    <citation type="journal article" date="2020" name="Stud. Mycol.">
        <title>101 Dothideomycetes genomes: a test case for predicting lifestyles and emergence of pathogens.</title>
        <authorList>
            <person name="Haridas S."/>
            <person name="Albert R."/>
            <person name="Binder M."/>
            <person name="Bloem J."/>
            <person name="Labutti K."/>
            <person name="Salamov A."/>
            <person name="Andreopoulos B."/>
            <person name="Baker S."/>
            <person name="Barry K."/>
            <person name="Bills G."/>
            <person name="Bluhm B."/>
            <person name="Cannon C."/>
            <person name="Castanera R."/>
            <person name="Culley D."/>
            <person name="Daum C."/>
            <person name="Ezra D."/>
            <person name="Gonzalez J."/>
            <person name="Henrissat B."/>
            <person name="Kuo A."/>
            <person name="Liang C."/>
            <person name="Lipzen A."/>
            <person name="Lutzoni F."/>
            <person name="Magnuson J."/>
            <person name="Mondo S."/>
            <person name="Nolan M."/>
            <person name="Ohm R."/>
            <person name="Pangilinan J."/>
            <person name="Park H.-J."/>
            <person name="Ramirez L."/>
            <person name="Alfaro M."/>
            <person name="Sun H."/>
            <person name="Tritt A."/>
            <person name="Yoshinaga Y."/>
            <person name="Zwiers L.-H."/>
            <person name="Turgeon B."/>
            <person name="Goodwin S."/>
            <person name="Spatafora J."/>
            <person name="Crous P."/>
            <person name="Grigoriev I."/>
        </authorList>
    </citation>
    <scope>NUCLEOTIDE SEQUENCE</scope>
    <source>
        <strain evidence="7">CBS 279.74</strain>
    </source>
</reference>
<dbReference type="Pfam" id="PF20684">
    <property type="entry name" value="Fung_rhodopsin"/>
    <property type="match status" value="1"/>
</dbReference>
<sequence>MTQLMTVSKLHIRTSKKITISASFSLGFPAGVATLYKLTTIQSLINQGDPTFATVPLDLWNCVECIALIIAATIPMTRPVMALAGRQFKDVVFRISGKSSTSGRGTSKTGKDIIITLTSPPKLNRFSQRSGYRAQKSNDDILLQEENRVEDVYLSRKASYSVPSWEAELSGSVMVRSRNPSQQEFPAHQIRVDFDLDLDR</sequence>
<evidence type="ECO:0000256" key="3">
    <source>
        <dbReference type="ARBA" id="ARBA00022989"/>
    </source>
</evidence>
<proteinExistence type="inferred from homology"/>
<accession>A0A6G1K7N5</accession>
<comment type="similarity">
    <text evidence="5">Belongs to the SAT4 family.</text>
</comment>
<evidence type="ECO:0000313" key="8">
    <source>
        <dbReference type="Proteomes" id="UP000799428"/>
    </source>
</evidence>
<dbReference type="InterPro" id="IPR052337">
    <property type="entry name" value="SAT4-like"/>
</dbReference>
<dbReference type="PANTHER" id="PTHR33048">
    <property type="entry name" value="PTH11-LIKE INTEGRAL MEMBRANE PROTEIN (AFU_ORTHOLOGUE AFUA_5G11245)"/>
    <property type="match status" value="1"/>
</dbReference>
<evidence type="ECO:0000256" key="4">
    <source>
        <dbReference type="ARBA" id="ARBA00023136"/>
    </source>
</evidence>
<feature type="domain" description="Rhodopsin" evidence="6">
    <location>
        <begin position="5"/>
        <end position="81"/>
    </location>
</feature>
<evidence type="ECO:0000313" key="7">
    <source>
        <dbReference type="EMBL" id="KAF2708824.1"/>
    </source>
</evidence>
<keyword evidence="3" id="KW-1133">Transmembrane helix</keyword>